<feature type="signal peptide" evidence="2">
    <location>
        <begin position="1"/>
        <end position="25"/>
    </location>
</feature>
<reference evidence="3" key="1">
    <citation type="journal article" date="2014" name="Int. J. Syst. Evol. Microbiol.">
        <title>Complete genome sequence of Corynebacterium casei LMG S-19264T (=DSM 44701T), isolated from a smear-ripened cheese.</title>
        <authorList>
            <consortium name="US DOE Joint Genome Institute (JGI-PGF)"/>
            <person name="Walter F."/>
            <person name="Albersmeier A."/>
            <person name="Kalinowski J."/>
            <person name="Ruckert C."/>
        </authorList>
    </citation>
    <scope>NUCLEOTIDE SEQUENCE</scope>
    <source>
        <strain evidence="3">JCM 3172</strain>
    </source>
</reference>
<dbReference type="Proteomes" id="UP000619486">
    <property type="component" value="Unassembled WGS sequence"/>
</dbReference>
<feature type="compositionally biased region" description="Basic and acidic residues" evidence="1">
    <location>
        <begin position="53"/>
        <end position="69"/>
    </location>
</feature>
<proteinExistence type="predicted"/>
<accession>A0A918LS84</accession>
<name>A0A918LS84_9ACTN</name>
<gene>
    <name evidence="3" type="ORF">GCM10014713_39730</name>
</gene>
<dbReference type="AlphaFoldDB" id="A0A918LS84"/>
<comment type="caution">
    <text evidence="3">The sequence shown here is derived from an EMBL/GenBank/DDBJ whole genome shotgun (WGS) entry which is preliminary data.</text>
</comment>
<feature type="compositionally biased region" description="Basic and acidic residues" evidence="1">
    <location>
        <begin position="99"/>
        <end position="111"/>
    </location>
</feature>
<evidence type="ECO:0000313" key="4">
    <source>
        <dbReference type="Proteomes" id="UP000619486"/>
    </source>
</evidence>
<evidence type="ECO:0000313" key="3">
    <source>
        <dbReference type="EMBL" id="GGT42126.1"/>
    </source>
</evidence>
<dbReference type="EMBL" id="BMQQ01000015">
    <property type="protein sequence ID" value="GGT42126.1"/>
    <property type="molecule type" value="Genomic_DNA"/>
</dbReference>
<sequence>MHRTRTTARVLVGVAVAAVSGCVSVAPPTGGPAPLSQARPAAQDVAPQIVEGPAKEALEAALPDRDSPRAADGPPGGEATPSRAAPEPEPAPATPSVRTPRDEQRRPHLPEMPDLPPDVRLPDAARLPAGGAGLCPLGKKYGGWQPHSPQARICEDTYGTR</sequence>
<dbReference type="PROSITE" id="PS51257">
    <property type="entry name" value="PROKAR_LIPOPROTEIN"/>
    <property type="match status" value="1"/>
</dbReference>
<reference evidence="3" key="2">
    <citation type="submission" date="2020-09" db="EMBL/GenBank/DDBJ databases">
        <authorList>
            <person name="Sun Q."/>
            <person name="Ohkuma M."/>
        </authorList>
    </citation>
    <scope>NUCLEOTIDE SEQUENCE</scope>
    <source>
        <strain evidence="3">JCM 3172</strain>
    </source>
</reference>
<feature type="compositionally biased region" description="Low complexity" evidence="1">
    <location>
        <begin position="122"/>
        <end position="138"/>
    </location>
</feature>
<feature type="region of interest" description="Disordered" evidence="1">
    <location>
        <begin position="29"/>
        <end position="161"/>
    </location>
</feature>
<keyword evidence="3" id="KW-0449">Lipoprotein</keyword>
<protein>
    <submittedName>
        <fullName evidence="3">Lipoprotein</fullName>
    </submittedName>
</protein>
<organism evidence="3 4">
    <name type="scientific">Streptomyces purpureus</name>
    <dbReference type="NCBI Taxonomy" id="1951"/>
    <lineage>
        <taxon>Bacteria</taxon>
        <taxon>Bacillati</taxon>
        <taxon>Actinomycetota</taxon>
        <taxon>Actinomycetes</taxon>
        <taxon>Kitasatosporales</taxon>
        <taxon>Streptomycetaceae</taxon>
        <taxon>Streptomyces</taxon>
    </lineage>
</organism>
<dbReference type="RefSeq" id="WP_229833078.1">
    <property type="nucleotide sequence ID" value="NZ_BMQQ01000015.1"/>
</dbReference>
<feature type="chain" id="PRO_5038365186" evidence="2">
    <location>
        <begin position="26"/>
        <end position="161"/>
    </location>
</feature>
<keyword evidence="4" id="KW-1185">Reference proteome</keyword>
<keyword evidence="2" id="KW-0732">Signal</keyword>
<evidence type="ECO:0000256" key="2">
    <source>
        <dbReference type="SAM" id="SignalP"/>
    </source>
</evidence>
<evidence type="ECO:0000256" key="1">
    <source>
        <dbReference type="SAM" id="MobiDB-lite"/>
    </source>
</evidence>